<accession>G8QRG9</accession>
<dbReference type="PROSITE" id="PS50977">
    <property type="entry name" value="HTH_TETR_2"/>
    <property type="match status" value="1"/>
</dbReference>
<dbReference type="AlphaFoldDB" id="G8QRG9"/>
<evidence type="ECO:0000256" key="1">
    <source>
        <dbReference type="ARBA" id="ARBA00023015"/>
    </source>
</evidence>
<dbReference type="HOGENOM" id="CLU_069356_12_2_12"/>
<keyword evidence="3" id="KW-0804">Transcription</keyword>
<dbReference type="Gene3D" id="1.10.357.10">
    <property type="entry name" value="Tetracycline Repressor, domain 2"/>
    <property type="match status" value="1"/>
</dbReference>
<dbReference type="GO" id="GO:0000976">
    <property type="term" value="F:transcription cis-regulatory region binding"/>
    <property type="evidence" value="ECO:0007669"/>
    <property type="project" value="TreeGrafter"/>
</dbReference>
<dbReference type="Proteomes" id="UP000005632">
    <property type="component" value="Chromosome"/>
</dbReference>
<dbReference type="OrthoDB" id="9809994at2"/>
<dbReference type="PANTHER" id="PTHR30055">
    <property type="entry name" value="HTH-TYPE TRANSCRIPTIONAL REGULATOR RUTR"/>
    <property type="match status" value="1"/>
</dbReference>
<gene>
    <name evidence="6" type="ordered locus">SpiGrapes_2113</name>
</gene>
<dbReference type="GO" id="GO:0003700">
    <property type="term" value="F:DNA-binding transcription factor activity"/>
    <property type="evidence" value="ECO:0007669"/>
    <property type="project" value="TreeGrafter"/>
</dbReference>
<dbReference type="Pfam" id="PF00440">
    <property type="entry name" value="TetR_N"/>
    <property type="match status" value="1"/>
</dbReference>
<evidence type="ECO:0000313" key="7">
    <source>
        <dbReference type="Proteomes" id="UP000005632"/>
    </source>
</evidence>
<dbReference type="PANTHER" id="PTHR30055:SF234">
    <property type="entry name" value="HTH-TYPE TRANSCRIPTIONAL REGULATOR BETI"/>
    <property type="match status" value="1"/>
</dbReference>
<proteinExistence type="predicted"/>
<evidence type="ECO:0000256" key="4">
    <source>
        <dbReference type="PROSITE-ProRule" id="PRU00335"/>
    </source>
</evidence>
<dbReference type="InterPro" id="IPR009057">
    <property type="entry name" value="Homeodomain-like_sf"/>
</dbReference>
<dbReference type="SUPFAM" id="SSF46689">
    <property type="entry name" value="Homeodomain-like"/>
    <property type="match status" value="1"/>
</dbReference>
<dbReference type="InterPro" id="IPR001647">
    <property type="entry name" value="HTH_TetR"/>
</dbReference>
<dbReference type="PRINTS" id="PR00455">
    <property type="entry name" value="HTHTETR"/>
</dbReference>
<evidence type="ECO:0000256" key="2">
    <source>
        <dbReference type="ARBA" id="ARBA00023125"/>
    </source>
</evidence>
<keyword evidence="2 4" id="KW-0238">DNA-binding</keyword>
<evidence type="ECO:0000259" key="5">
    <source>
        <dbReference type="PROSITE" id="PS50977"/>
    </source>
</evidence>
<feature type="DNA-binding region" description="H-T-H motif" evidence="4">
    <location>
        <begin position="31"/>
        <end position="50"/>
    </location>
</feature>
<evidence type="ECO:0000256" key="3">
    <source>
        <dbReference type="ARBA" id="ARBA00023163"/>
    </source>
</evidence>
<dbReference type="KEGG" id="sgp:SpiGrapes_2113"/>
<name>G8QRG9_SPHPG</name>
<reference evidence="6 7" key="1">
    <citation type="submission" date="2011-11" db="EMBL/GenBank/DDBJ databases">
        <title>Complete sequence of Spirochaeta sp. grapes.</title>
        <authorList>
            <consortium name="US DOE Joint Genome Institute"/>
            <person name="Lucas S."/>
            <person name="Han J."/>
            <person name="Lapidus A."/>
            <person name="Cheng J.-F."/>
            <person name="Goodwin L."/>
            <person name="Pitluck S."/>
            <person name="Peters L."/>
            <person name="Ovchinnikova G."/>
            <person name="Munk A.C."/>
            <person name="Detter J.C."/>
            <person name="Han C."/>
            <person name="Tapia R."/>
            <person name="Land M."/>
            <person name="Hauser L."/>
            <person name="Kyrpides N."/>
            <person name="Ivanova N."/>
            <person name="Pagani I."/>
            <person name="Ritalahtilisa K."/>
            <person name="Loeffler F."/>
            <person name="Woyke T."/>
        </authorList>
    </citation>
    <scope>NUCLEOTIDE SEQUENCE [LARGE SCALE GENOMIC DNA]</scope>
    <source>
        <strain evidence="7">ATCC BAA-1885 / DSM 22778 / Grapes</strain>
    </source>
</reference>
<dbReference type="eggNOG" id="COG1309">
    <property type="taxonomic scope" value="Bacteria"/>
</dbReference>
<evidence type="ECO:0000313" key="6">
    <source>
        <dbReference type="EMBL" id="AEV29891.1"/>
    </source>
</evidence>
<keyword evidence="1" id="KW-0805">Transcription regulation</keyword>
<dbReference type="RefSeq" id="WP_014270732.1">
    <property type="nucleotide sequence ID" value="NC_016633.1"/>
</dbReference>
<protein>
    <submittedName>
        <fullName evidence="6">Transcriptional regulator</fullName>
    </submittedName>
</protein>
<dbReference type="InterPro" id="IPR050109">
    <property type="entry name" value="HTH-type_TetR-like_transc_reg"/>
</dbReference>
<dbReference type="EMBL" id="CP003155">
    <property type="protein sequence ID" value="AEV29891.1"/>
    <property type="molecule type" value="Genomic_DNA"/>
</dbReference>
<keyword evidence="7" id="KW-1185">Reference proteome</keyword>
<dbReference type="STRING" id="158190.SpiGrapes_2113"/>
<feature type="domain" description="HTH tetR-type" evidence="5">
    <location>
        <begin position="8"/>
        <end position="68"/>
    </location>
</feature>
<dbReference type="FunFam" id="1.10.10.60:FF:000141">
    <property type="entry name" value="TetR family transcriptional regulator"/>
    <property type="match status" value="1"/>
</dbReference>
<sequence>MPKKIDHEERKEKILQTALKVFAREGYRDSNLSLIAQECGISRPTIYQYFKDKEEIYYYAVKLVTGRMFSKFARFAWDTPENFIDRINMICNDIMDTASAHEGELTSLVDVMLQMKKEGRDFNAIVLRRTAKLTILFKRLLRAGVKEGDIISCDINKVADHILLLLESCCFQVAFLDTFDMVLSKELINNYLEFFKTNPNGNLVIPRSI</sequence>
<organism evidence="6 7">
    <name type="scientific">Sphaerochaeta pleomorpha (strain ATCC BAA-1885 / DSM 22778 / Grapes)</name>
    <dbReference type="NCBI Taxonomy" id="158190"/>
    <lineage>
        <taxon>Bacteria</taxon>
        <taxon>Pseudomonadati</taxon>
        <taxon>Spirochaetota</taxon>
        <taxon>Spirochaetia</taxon>
        <taxon>Spirochaetales</taxon>
        <taxon>Sphaerochaetaceae</taxon>
        <taxon>Sphaerochaeta</taxon>
    </lineage>
</organism>